<dbReference type="RefSeq" id="XP_013754321.1">
    <property type="nucleotide sequence ID" value="XM_013898867.1"/>
</dbReference>
<comment type="catalytic activity">
    <reaction evidence="7">
        <text>N-terminal N(alpha)-acetyl-L-cysteinyl-L-aspartyl-[protein] + H2O = N-terminal L-aspartyl-[protein] + N-acetyl-L-cysteine</text>
        <dbReference type="Rhea" id="RHEA:74579"/>
        <dbReference type="Rhea" id="RHEA-COMP:12669"/>
        <dbReference type="Rhea" id="RHEA-COMP:18395"/>
        <dbReference type="ChEBI" id="CHEBI:15377"/>
        <dbReference type="ChEBI" id="CHEBI:64720"/>
        <dbReference type="ChEBI" id="CHEBI:78236"/>
        <dbReference type="ChEBI" id="CHEBI:193599"/>
    </reaction>
    <physiologicalReaction direction="left-to-right" evidence="7">
        <dbReference type="Rhea" id="RHEA:74580"/>
    </physiologicalReaction>
</comment>
<dbReference type="eggNOG" id="ENOG502QQQD">
    <property type="taxonomic scope" value="Eukaryota"/>
</dbReference>
<evidence type="ECO:0000256" key="5">
    <source>
        <dbReference type="ARBA" id="ARBA00034848"/>
    </source>
</evidence>
<keyword evidence="9" id="KW-1185">Reference proteome</keyword>
<evidence type="ECO:0000256" key="2">
    <source>
        <dbReference type="ARBA" id="ARBA00022670"/>
    </source>
</evidence>
<evidence type="ECO:0000256" key="6">
    <source>
        <dbReference type="ARBA" id="ARBA00034908"/>
    </source>
</evidence>
<organism evidence="8 9">
    <name type="scientific">Thecamonas trahens ATCC 50062</name>
    <dbReference type="NCBI Taxonomy" id="461836"/>
    <lineage>
        <taxon>Eukaryota</taxon>
        <taxon>Apusozoa</taxon>
        <taxon>Apusomonadida</taxon>
        <taxon>Apusomonadidae</taxon>
        <taxon>Thecamonas</taxon>
    </lineage>
</organism>
<keyword evidence="3" id="KW-0378">Hydrolase</keyword>
<dbReference type="AlphaFoldDB" id="A0A0L0DQP4"/>
<dbReference type="InterPro" id="IPR040043">
    <property type="entry name" value="ACTMAP"/>
</dbReference>
<comment type="similarity">
    <text evidence="4">Belongs to the ACTMAP family.</text>
</comment>
<evidence type="ECO:0000256" key="7">
    <source>
        <dbReference type="ARBA" id="ARBA00049041"/>
    </source>
</evidence>
<protein>
    <recommendedName>
        <fullName evidence="5">Actin maturation protease</fullName>
    </recommendedName>
    <alternativeName>
        <fullName evidence="6">Actin aminopeptidase ACTMAP</fullName>
    </alternativeName>
</protein>
<keyword evidence="2" id="KW-0645">Protease</keyword>
<dbReference type="OMA" id="CEQRSAY"/>
<accession>A0A0L0DQP4</accession>
<dbReference type="GeneID" id="25567929"/>
<evidence type="ECO:0000313" key="9">
    <source>
        <dbReference type="Proteomes" id="UP000054408"/>
    </source>
</evidence>
<evidence type="ECO:0000313" key="8">
    <source>
        <dbReference type="EMBL" id="KNC53758.1"/>
    </source>
</evidence>
<dbReference type="GO" id="GO:0006508">
    <property type="term" value="P:proteolysis"/>
    <property type="evidence" value="ECO:0007669"/>
    <property type="project" value="UniProtKB-KW"/>
</dbReference>
<keyword evidence="1" id="KW-0031">Aminopeptidase</keyword>
<evidence type="ECO:0000256" key="4">
    <source>
        <dbReference type="ARBA" id="ARBA00034725"/>
    </source>
</evidence>
<gene>
    <name evidence="8" type="ORF">AMSG_09474</name>
</gene>
<dbReference type="PANTHER" id="PTHR28631:SF1">
    <property type="entry name" value="ACTIN MATURATION PROTEASE"/>
    <property type="match status" value="1"/>
</dbReference>
<dbReference type="GO" id="GO:0004177">
    <property type="term" value="F:aminopeptidase activity"/>
    <property type="evidence" value="ECO:0007669"/>
    <property type="project" value="UniProtKB-KW"/>
</dbReference>
<proteinExistence type="inferred from homology"/>
<dbReference type="EMBL" id="GL349482">
    <property type="protein sequence ID" value="KNC53758.1"/>
    <property type="molecule type" value="Genomic_DNA"/>
</dbReference>
<name>A0A0L0DQP4_THETB</name>
<dbReference type="STRING" id="461836.A0A0L0DQP4"/>
<evidence type="ECO:0000256" key="1">
    <source>
        <dbReference type="ARBA" id="ARBA00022438"/>
    </source>
</evidence>
<evidence type="ECO:0000256" key="3">
    <source>
        <dbReference type="ARBA" id="ARBA00022801"/>
    </source>
</evidence>
<dbReference type="Proteomes" id="UP000054408">
    <property type="component" value="Unassembled WGS sequence"/>
</dbReference>
<dbReference type="OrthoDB" id="198816at2759"/>
<dbReference type="Pfam" id="PF21646">
    <property type="entry name" value="ACTMAP-like_C"/>
    <property type="match status" value="1"/>
</dbReference>
<dbReference type="PANTHER" id="PTHR28631">
    <property type="entry name" value="UPF0692 PROTEIN C19ORF54"/>
    <property type="match status" value="1"/>
</dbReference>
<sequence length="224" mass="22917">MDAKAATASSAAPAPPAWRDRVGPMCGITAVAMLVAKPDADAARDALADGGDDKSTKLVDVYSAPVLEAAVAAGYSREGEMFDAGELAELARKVLPSAVQVHGLAWAAETGVEARVASVADALAAGAFVLLAYDAAPNHEPALRSGHAAHWAVVVGVVHVGDSPTYFVTRHGKSSHLALWSAAQLLASNAQLVESHPAKRASGHYAMPADLGDRLASRAVVVSL</sequence>
<reference evidence="8 9" key="1">
    <citation type="submission" date="2010-05" db="EMBL/GenBank/DDBJ databases">
        <title>The Genome Sequence of Thecamonas trahens ATCC 50062.</title>
        <authorList>
            <consortium name="The Broad Institute Genome Sequencing Platform"/>
            <person name="Russ C."/>
            <person name="Cuomo C."/>
            <person name="Shea T."/>
            <person name="Young S.K."/>
            <person name="Zeng Q."/>
            <person name="Koehrsen M."/>
            <person name="Haas B."/>
            <person name="Borodovsky M."/>
            <person name="Guigo R."/>
            <person name="Alvarado L."/>
            <person name="Berlin A."/>
            <person name="Bochicchio J."/>
            <person name="Borenstein D."/>
            <person name="Chapman S."/>
            <person name="Chen Z."/>
            <person name="Freedman E."/>
            <person name="Gellesch M."/>
            <person name="Goldberg J."/>
            <person name="Griggs A."/>
            <person name="Gujja S."/>
            <person name="Heilman E."/>
            <person name="Heiman D."/>
            <person name="Hepburn T."/>
            <person name="Howarth C."/>
            <person name="Jen D."/>
            <person name="Larson L."/>
            <person name="Mehta T."/>
            <person name="Park D."/>
            <person name="Pearson M."/>
            <person name="Roberts A."/>
            <person name="Saif S."/>
            <person name="Shenoy N."/>
            <person name="Sisk P."/>
            <person name="Stolte C."/>
            <person name="Sykes S."/>
            <person name="Thomson T."/>
            <person name="Walk T."/>
            <person name="White J."/>
            <person name="Yandava C."/>
            <person name="Burger G."/>
            <person name="Gray M.W."/>
            <person name="Holland P.W.H."/>
            <person name="King N."/>
            <person name="Lang F.B.F."/>
            <person name="Roger A.J."/>
            <person name="Ruiz-Trillo I."/>
            <person name="Lander E."/>
            <person name="Nusbaum C."/>
        </authorList>
    </citation>
    <scope>NUCLEOTIDE SEQUENCE [LARGE SCALE GENOMIC DNA]</scope>
    <source>
        <strain evidence="8 9">ATCC 50062</strain>
    </source>
</reference>